<evidence type="ECO:0000256" key="3">
    <source>
        <dbReference type="ARBA" id="ARBA00006474"/>
    </source>
</evidence>
<dbReference type="InterPro" id="IPR027417">
    <property type="entry name" value="P-loop_NTPase"/>
</dbReference>
<comment type="subcellular location">
    <subcellularLocation>
        <location evidence="1">Cell inner membrane</location>
    </subcellularLocation>
    <subcellularLocation>
        <location evidence="2">Cell membrane</location>
        <topology evidence="2">Multi-pass membrane protein</topology>
    </subcellularLocation>
</comment>
<dbReference type="SUPFAM" id="SSF52540">
    <property type="entry name" value="P-loop containing nucleoside triphosphate hydrolases"/>
    <property type="match status" value="1"/>
</dbReference>
<keyword evidence="6 18" id="KW-0812">Transmembrane</keyword>
<comment type="caution">
    <text evidence="20">The sequence shown here is derived from an EMBL/GenBank/DDBJ whole genome shotgun (WGS) entry which is preliminary data.</text>
</comment>
<dbReference type="FunFam" id="3.40.50.300:FF:000209">
    <property type="entry name" value="Cell division protein FtsK"/>
    <property type="match status" value="1"/>
</dbReference>
<dbReference type="GO" id="GO:0051301">
    <property type="term" value="P:cell division"/>
    <property type="evidence" value="ECO:0007669"/>
    <property type="project" value="UniProtKB-KW"/>
</dbReference>
<evidence type="ECO:0000256" key="9">
    <source>
        <dbReference type="ARBA" id="ARBA00022840"/>
    </source>
</evidence>
<dbReference type="GO" id="GO:0007059">
    <property type="term" value="P:chromosome segregation"/>
    <property type="evidence" value="ECO:0007669"/>
    <property type="project" value="UniProtKB-KW"/>
</dbReference>
<dbReference type="Gene3D" id="3.30.980.40">
    <property type="match status" value="1"/>
</dbReference>
<dbReference type="GO" id="GO:0005524">
    <property type="term" value="F:ATP binding"/>
    <property type="evidence" value="ECO:0007669"/>
    <property type="project" value="UniProtKB-UniRule"/>
</dbReference>
<keyword evidence="4" id="KW-1003">Cell membrane</keyword>
<dbReference type="SMART" id="SM00843">
    <property type="entry name" value="Ftsk_gamma"/>
    <property type="match status" value="1"/>
</dbReference>
<evidence type="ECO:0000256" key="11">
    <source>
        <dbReference type="ARBA" id="ARBA00023125"/>
    </source>
</evidence>
<keyword evidence="12 18" id="KW-0472">Membrane</keyword>
<comment type="similarity">
    <text evidence="3">Belongs to the FtsK/SpoIIIE/SftA family.</text>
</comment>
<evidence type="ECO:0000256" key="15">
    <source>
        <dbReference type="ARBA" id="ARBA00025923"/>
    </source>
</evidence>
<keyword evidence="7 16" id="KW-0547">Nucleotide-binding</keyword>
<evidence type="ECO:0000256" key="14">
    <source>
        <dbReference type="ARBA" id="ARBA00024784"/>
    </source>
</evidence>
<organism evidence="20 21">
    <name type="scientific">Corticibacter populi</name>
    <dbReference type="NCBI Taxonomy" id="1550736"/>
    <lineage>
        <taxon>Bacteria</taxon>
        <taxon>Pseudomonadati</taxon>
        <taxon>Pseudomonadota</taxon>
        <taxon>Betaproteobacteria</taxon>
        <taxon>Burkholderiales</taxon>
        <taxon>Comamonadaceae</taxon>
        <taxon>Corticibacter</taxon>
    </lineage>
</organism>
<dbReference type="InterPro" id="IPR036388">
    <property type="entry name" value="WH-like_DNA-bd_sf"/>
</dbReference>
<dbReference type="PROSITE" id="PS50901">
    <property type="entry name" value="FTSK"/>
    <property type="match status" value="1"/>
</dbReference>
<evidence type="ECO:0000256" key="12">
    <source>
        <dbReference type="ARBA" id="ARBA00023136"/>
    </source>
</evidence>
<feature type="region of interest" description="Disordered" evidence="17">
    <location>
        <begin position="1"/>
        <end position="21"/>
    </location>
</feature>
<evidence type="ECO:0000256" key="16">
    <source>
        <dbReference type="PROSITE-ProRule" id="PRU00289"/>
    </source>
</evidence>
<evidence type="ECO:0000256" key="5">
    <source>
        <dbReference type="ARBA" id="ARBA00022618"/>
    </source>
</evidence>
<evidence type="ECO:0000256" key="18">
    <source>
        <dbReference type="SAM" id="Phobius"/>
    </source>
</evidence>
<dbReference type="PANTHER" id="PTHR22683:SF41">
    <property type="entry name" value="DNA TRANSLOCASE FTSK"/>
    <property type="match status" value="1"/>
</dbReference>
<evidence type="ECO:0000256" key="7">
    <source>
        <dbReference type="ARBA" id="ARBA00022741"/>
    </source>
</evidence>
<feature type="transmembrane region" description="Helical" evidence="18">
    <location>
        <begin position="90"/>
        <end position="113"/>
    </location>
</feature>
<keyword evidence="21" id="KW-1185">Reference proteome</keyword>
<evidence type="ECO:0000256" key="13">
    <source>
        <dbReference type="ARBA" id="ARBA00023306"/>
    </source>
</evidence>
<keyword evidence="5" id="KW-0132">Cell division</keyword>
<protein>
    <submittedName>
        <fullName evidence="20">DNA translocase FtsK</fullName>
    </submittedName>
</protein>
<dbReference type="Pfam" id="PF09397">
    <property type="entry name" value="FtsK_gamma"/>
    <property type="match status" value="1"/>
</dbReference>
<evidence type="ECO:0000259" key="19">
    <source>
        <dbReference type="PROSITE" id="PS50901"/>
    </source>
</evidence>
<accession>A0A3M6QZN4</accession>
<dbReference type="Pfam" id="PF01580">
    <property type="entry name" value="FtsK_SpoIIIE"/>
    <property type="match status" value="1"/>
</dbReference>
<evidence type="ECO:0000256" key="2">
    <source>
        <dbReference type="ARBA" id="ARBA00004651"/>
    </source>
</evidence>
<sequence length="868" mass="95742">MRLLARADRPTMRSSSSNTFNSAAPLTPQGFFSRFGQDVLLFATLVVWLAWVSALLSYAPQDPAWSSSGAGSGQGVHNWLGRLGAYWADISYFLLGHTVWVLAAALALLWWWAFRGWLQGKNQPRPDGRLLMARLWTRRIWWLLSVVILLCACAVLEWTRLYRYEALLPGHSGGVLGYWAAPLVVRWLGYTGSTVVAIVIALLAFSWVLGFSWGRVAERCGAWVEKWVDRVRLMRERVRDARAGRRAQREREQQQGLQDVVLTREALLDDEAAAHQAMPEEHLPPMTAAPMPPEPTLDRGDEPKGPPPTYRESEALPWDEEPPPGKTLASLPPEQRMEPVWDDPLPGKPNETALVTTPVKRQKHLFDDAKNGALPSVQLLDPVAPKQETVTPETLEMTSRLIEKKLKDFGVEVRVVEAQPGPVVTRYEIEPAVGVKGSQIVNLSKDLARSLSLMSIRVIETIPGKNYMALELPNARRQSIQLKEILSSAVYEDERSKLALGLGKDIIGNPVVADLAKMPHCLVAGTTGSGKSVGINAMIVSILFKADPSEVRLLMIDPKMLEMSVYEGIPHLLCPVVTDMKQAAHGLNWCVAEMERRYKLMSKLGVRNLAGFNAKIKAANEAGERIGNPFSLTPEEPEPLEPLPHIVIVIDELADLMMVVGKKIEELIARLAQKARAAGIHLILATQRPSVDVITGLIKANVPTRIAFQVSSKIDSRTILDQMGAEALLGMGDMLYMKGGTGLPVRVHGAFVSDDEVHRVVEFIKQSMGEADYIDGVLDGVSSENESDWAVDFEGTPAGSGGGEKDPMYDQAVEVVLKDRKASISYVQRKLRIGYNRSARLLEDMEKAGLVSALTSNGQRDILVPGRE</sequence>
<dbReference type="Gene3D" id="1.10.10.10">
    <property type="entry name" value="Winged helix-like DNA-binding domain superfamily/Winged helix DNA-binding domain"/>
    <property type="match status" value="1"/>
</dbReference>
<evidence type="ECO:0000256" key="4">
    <source>
        <dbReference type="ARBA" id="ARBA00022475"/>
    </source>
</evidence>
<dbReference type="Pfam" id="PF13491">
    <property type="entry name" value="FtsK_4TM"/>
    <property type="match status" value="1"/>
</dbReference>
<name>A0A3M6QZN4_9BURK</name>
<feature type="binding site" evidence="16">
    <location>
        <begin position="525"/>
        <end position="532"/>
    </location>
    <ligand>
        <name>ATP</name>
        <dbReference type="ChEBI" id="CHEBI:30616"/>
    </ligand>
</feature>
<gene>
    <name evidence="20" type="ORF">D8I35_04820</name>
</gene>
<feature type="domain" description="FtsK" evidence="19">
    <location>
        <begin position="508"/>
        <end position="717"/>
    </location>
</feature>
<dbReference type="InterPro" id="IPR050206">
    <property type="entry name" value="FtsK/SpoIIIE/SftA"/>
</dbReference>
<comment type="subunit">
    <text evidence="15">Homohexamer. Forms a ring that surrounds DNA.</text>
</comment>
<dbReference type="Proteomes" id="UP000278006">
    <property type="component" value="Unassembled WGS sequence"/>
</dbReference>
<keyword evidence="13" id="KW-0131">Cell cycle</keyword>
<keyword evidence="8" id="KW-0159">Chromosome partition</keyword>
<dbReference type="InterPro" id="IPR041027">
    <property type="entry name" value="FtsK_alpha"/>
</dbReference>
<feature type="transmembrane region" description="Helical" evidence="18">
    <location>
        <begin position="39"/>
        <end position="59"/>
    </location>
</feature>
<dbReference type="GO" id="GO:0005886">
    <property type="term" value="C:plasma membrane"/>
    <property type="evidence" value="ECO:0007669"/>
    <property type="project" value="UniProtKB-SubCell"/>
</dbReference>
<feature type="compositionally biased region" description="Polar residues" evidence="17">
    <location>
        <begin position="12"/>
        <end position="21"/>
    </location>
</feature>
<comment type="function">
    <text evidence="14">Essential cell division protein that coordinates cell division and chromosome segregation. The N-terminus is involved in assembly of the cell-division machinery. The C-terminus functions as a DNA motor that moves dsDNA in an ATP-dependent manner towards the dif recombination site, which is located within the replication terminus region. Translocation stops specifically at Xer-dif sites, where FtsK interacts with the Xer recombinase, allowing activation of chromosome unlinking by recombination. FtsK orienting polar sequences (KOPS) guide the direction of DNA translocation. FtsK can remove proteins from DNA as it translocates, but translocation stops specifically at XerCD-dif site, thereby preventing removal of XerC and XerD from dif.</text>
</comment>
<evidence type="ECO:0000313" key="20">
    <source>
        <dbReference type="EMBL" id="RMX08411.1"/>
    </source>
</evidence>
<dbReference type="OrthoDB" id="9807790at2"/>
<evidence type="ECO:0000256" key="10">
    <source>
        <dbReference type="ARBA" id="ARBA00022989"/>
    </source>
</evidence>
<dbReference type="InterPro" id="IPR036390">
    <property type="entry name" value="WH_DNA-bd_sf"/>
</dbReference>
<feature type="compositionally biased region" description="Basic and acidic residues" evidence="17">
    <location>
        <begin position="1"/>
        <end position="11"/>
    </location>
</feature>
<evidence type="ECO:0000256" key="17">
    <source>
        <dbReference type="SAM" id="MobiDB-lite"/>
    </source>
</evidence>
<dbReference type="EMBL" id="RDQO01000001">
    <property type="protein sequence ID" value="RMX08411.1"/>
    <property type="molecule type" value="Genomic_DNA"/>
</dbReference>
<dbReference type="SUPFAM" id="SSF46785">
    <property type="entry name" value="Winged helix' DNA-binding domain"/>
    <property type="match status" value="1"/>
</dbReference>
<dbReference type="Pfam" id="PF17854">
    <property type="entry name" value="FtsK_alpha"/>
    <property type="match status" value="1"/>
</dbReference>
<keyword evidence="11" id="KW-0238">DNA-binding</keyword>
<feature type="transmembrane region" description="Helical" evidence="18">
    <location>
        <begin position="187"/>
        <end position="209"/>
    </location>
</feature>
<feature type="region of interest" description="Disordered" evidence="17">
    <location>
        <begin position="277"/>
        <end position="332"/>
    </location>
</feature>
<keyword evidence="9 16" id="KW-0067">ATP-binding</keyword>
<feature type="transmembrane region" description="Helical" evidence="18">
    <location>
        <begin position="140"/>
        <end position="159"/>
    </location>
</feature>
<keyword evidence="10 18" id="KW-1133">Transmembrane helix</keyword>
<reference evidence="20 21" key="1">
    <citation type="submission" date="2018-10" db="EMBL/GenBank/DDBJ databases">
        <title>Draft genome of Cortibacter populi DSM10536.</title>
        <authorList>
            <person name="Bernier A.-M."/>
            <person name="Bernard K."/>
        </authorList>
    </citation>
    <scope>NUCLEOTIDE SEQUENCE [LARGE SCALE GENOMIC DNA]</scope>
    <source>
        <strain evidence="20 21">DSM 105136</strain>
    </source>
</reference>
<dbReference type="GO" id="GO:0003677">
    <property type="term" value="F:DNA binding"/>
    <property type="evidence" value="ECO:0007669"/>
    <property type="project" value="UniProtKB-KW"/>
</dbReference>
<dbReference type="CDD" id="cd01127">
    <property type="entry name" value="TrwB_TraG_TraD_VirD4"/>
    <property type="match status" value="1"/>
</dbReference>
<evidence type="ECO:0000313" key="21">
    <source>
        <dbReference type="Proteomes" id="UP000278006"/>
    </source>
</evidence>
<proteinExistence type="inferred from homology"/>
<evidence type="ECO:0000256" key="6">
    <source>
        <dbReference type="ARBA" id="ARBA00022692"/>
    </source>
</evidence>
<dbReference type="InterPro" id="IPR025199">
    <property type="entry name" value="FtsK_4TM"/>
</dbReference>
<dbReference type="AlphaFoldDB" id="A0A3M6QZN4"/>
<dbReference type="Gene3D" id="3.40.50.300">
    <property type="entry name" value="P-loop containing nucleotide triphosphate hydrolases"/>
    <property type="match status" value="1"/>
</dbReference>
<dbReference type="InterPro" id="IPR002543">
    <property type="entry name" value="FtsK_dom"/>
</dbReference>
<dbReference type="InterPro" id="IPR018541">
    <property type="entry name" value="Ftsk_gamma"/>
</dbReference>
<evidence type="ECO:0000256" key="8">
    <source>
        <dbReference type="ARBA" id="ARBA00022829"/>
    </source>
</evidence>
<evidence type="ECO:0000256" key="1">
    <source>
        <dbReference type="ARBA" id="ARBA00004533"/>
    </source>
</evidence>
<dbReference type="PANTHER" id="PTHR22683">
    <property type="entry name" value="SPORULATION PROTEIN RELATED"/>
    <property type="match status" value="1"/>
</dbReference>